<organism evidence="1 2">
    <name type="scientific">Popillia japonica</name>
    <name type="common">Japanese beetle</name>
    <dbReference type="NCBI Taxonomy" id="7064"/>
    <lineage>
        <taxon>Eukaryota</taxon>
        <taxon>Metazoa</taxon>
        <taxon>Ecdysozoa</taxon>
        <taxon>Arthropoda</taxon>
        <taxon>Hexapoda</taxon>
        <taxon>Insecta</taxon>
        <taxon>Pterygota</taxon>
        <taxon>Neoptera</taxon>
        <taxon>Endopterygota</taxon>
        <taxon>Coleoptera</taxon>
        <taxon>Polyphaga</taxon>
        <taxon>Scarabaeiformia</taxon>
        <taxon>Scarabaeidae</taxon>
        <taxon>Rutelinae</taxon>
        <taxon>Popillia</taxon>
    </lineage>
</organism>
<dbReference type="Proteomes" id="UP001458880">
    <property type="component" value="Unassembled WGS sequence"/>
</dbReference>
<name>A0AAW1KM80_POPJA</name>
<evidence type="ECO:0000313" key="1">
    <source>
        <dbReference type="EMBL" id="KAK9721747.1"/>
    </source>
</evidence>
<sequence length="127" mass="13893">MVFPHSCGTPPEPPKLLHQPTYRCLLKLILRQHSLPSSLLAFLHCHDGRYHAMDGVPVFFRAYHGGGTLPSDGLGDFFERFNGCWESGISNCNSILGSKLNSVDEGETGERTCGGAGEVECGDWGWI</sequence>
<dbReference type="EMBL" id="JASPKY010000195">
    <property type="protein sequence ID" value="KAK9721747.1"/>
    <property type="molecule type" value="Genomic_DNA"/>
</dbReference>
<keyword evidence="2" id="KW-1185">Reference proteome</keyword>
<proteinExistence type="predicted"/>
<reference evidence="1 2" key="1">
    <citation type="journal article" date="2024" name="BMC Genomics">
        <title>De novo assembly and annotation of Popillia japonica's genome with initial clues to its potential as an invasive pest.</title>
        <authorList>
            <person name="Cucini C."/>
            <person name="Boschi S."/>
            <person name="Funari R."/>
            <person name="Cardaioli E."/>
            <person name="Iannotti N."/>
            <person name="Marturano G."/>
            <person name="Paoli F."/>
            <person name="Bruttini M."/>
            <person name="Carapelli A."/>
            <person name="Frati F."/>
            <person name="Nardi F."/>
        </authorList>
    </citation>
    <scope>NUCLEOTIDE SEQUENCE [LARGE SCALE GENOMIC DNA]</scope>
    <source>
        <strain evidence="1">DMR45628</strain>
    </source>
</reference>
<comment type="caution">
    <text evidence="1">The sequence shown here is derived from an EMBL/GenBank/DDBJ whole genome shotgun (WGS) entry which is preliminary data.</text>
</comment>
<protein>
    <submittedName>
        <fullName evidence="1">Uncharacterized protein</fullName>
    </submittedName>
</protein>
<accession>A0AAW1KM80</accession>
<gene>
    <name evidence="1" type="ORF">QE152_g20719</name>
</gene>
<dbReference type="AlphaFoldDB" id="A0AAW1KM80"/>
<evidence type="ECO:0000313" key="2">
    <source>
        <dbReference type="Proteomes" id="UP001458880"/>
    </source>
</evidence>